<accession>A0ABR6YTM8</accession>
<dbReference type="EMBL" id="WJBE01000002">
    <property type="protein sequence ID" value="MBC3898516.1"/>
    <property type="molecule type" value="Genomic_DNA"/>
</dbReference>
<reference evidence="2 3" key="1">
    <citation type="journal article" date="2020" name="mSystems">
        <title>Defining Genomic and Predicted Metabolic Features of the Acetobacterium Genus.</title>
        <authorList>
            <person name="Ross D.E."/>
            <person name="Marshall C.W."/>
            <person name="Gulliver D."/>
            <person name="May H.D."/>
            <person name="Norman R.S."/>
        </authorList>
    </citation>
    <scope>NUCLEOTIDE SEQUENCE [LARGE SCALE GENOMIC DNA]</scope>
    <source>
        <strain evidence="2 3">DSM 4132</strain>
    </source>
</reference>
<sequence>MQNDLELFCDEHTKFGQKTYEEESDLTKSEISKPNINNSKDVFVVHGHDEEIKQEVARFIQKFDLNPIILHEQISEGRTIIEKIEAYSNVEYAIVLYSPCDIGYKYGEENNKKGRARQNVVFEHGYLIGKLGRKNVCALKKGEVETPNDISGVVYIDYDTAGGWKLTVAKEMKKIWPHLDLNKLY</sequence>
<evidence type="ECO:0000313" key="3">
    <source>
        <dbReference type="Proteomes" id="UP000622405"/>
    </source>
</evidence>
<protein>
    <recommendedName>
        <fullName evidence="1">CD-NTase-associated protein 12/Pycsar effector protein TIR domain-containing protein</fullName>
    </recommendedName>
</protein>
<dbReference type="Proteomes" id="UP000622405">
    <property type="component" value="Unassembled WGS sequence"/>
</dbReference>
<evidence type="ECO:0000313" key="2">
    <source>
        <dbReference type="EMBL" id="MBC3898516.1"/>
    </source>
</evidence>
<dbReference type="Pfam" id="PF10137">
    <property type="entry name" value="CAP12-PCTIR_TIR"/>
    <property type="match status" value="1"/>
</dbReference>
<organism evidence="2 3">
    <name type="scientific">Acetobacterium malicum</name>
    <dbReference type="NCBI Taxonomy" id="52692"/>
    <lineage>
        <taxon>Bacteria</taxon>
        <taxon>Bacillati</taxon>
        <taxon>Bacillota</taxon>
        <taxon>Clostridia</taxon>
        <taxon>Eubacteriales</taxon>
        <taxon>Eubacteriaceae</taxon>
        <taxon>Acetobacterium</taxon>
    </lineage>
</organism>
<name>A0ABR6YTM8_9FIRM</name>
<gene>
    <name evidence="2" type="ORF">GH811_02650</name>
</gene>
<evidence type="ECO:0000259" key="1">
    <source>
        <dbReference type="Pfam" id="PF10137"/>
    </source>
</evidence>
<dbReference type="InterPro" id="IPR019302">
    <property type="entry name" value="CAP12/PCTIR_TIR_dom"/>
</dbReference>
<comment type="caution">
    <text evidence="2">The sequence shown here is derived from an EMBL/GenBank/DDBJ whole genome shotgun (WGS) entry which is preliminary data.</text>
</comment>
<feature type="domain" description="CD-NTase-associated protein 12/Pycsar effector protein TIR" evidence="1">
    <location>
        <begin position="42"/>
        <end position="159"/>
    </location>
</feature>
<proteinExistence type="predicted"/>
<keyword evidence="3" id="KW-1185">Reference proteome</keyword>